<dbReference type="Pfam" id="PF03008">
    <property type="entry name" value="DUF234"/>
    <property type="match status" value="1"/>
</dbReference>
<dbReference type="PANTHER" id="PTHR34704:SF1">
    <property type="entry name" value="ATPASE"/>
    <property type="match status" value="1"/>
</dbReference>
<evidence type="ECO:0000259" key="1">
    <source>
        <dbReference type="Pfam" id="PF01637"/>
    </source>
</evidence>
<dbReference type="EMBL" id="CP001808">
    <property type="protein sequence ID" value="ACY49688.1"/>
    <property type="molecule type" value="Genomic_DNA"/>
</dbReference>
<evidence type="ECO:0000259" key="2">
    <source>
        <dbReference type="Pfam" id="PF03008"/>
    </source>
</evidence>
<dbReference type="KEGG" id="rmr:Rmar_2821"/>
<dbReference type="HOGENOM" id="CLU_041137_3_0_10"/>
<name>D0MKM4_RHOM4</name>
<dbReference type="InterPro" id="IPR011579">
    <property type="entry name" value="ATPase_dom"/>
</dbReference>
<evidence type="ECO:0000313" key="3">
    <source>
        <dbReference type="EMBL" id="ACY49688.1"/>
    </source>
</evidence>
<dbReference type="Proteomes" id="UP000002221">
    <property type="component" value="Plasmid pRMAR01"/>
</dbReference>
<dbReference type="PANTHER" id="PTHR34704">
    <property type="entry name" value="ATPASE"/>
    <property type="match status" value="1"/>
</dbReference>
<dbReference type="AlphaFoldDB" id="D0MKM4"/>
<proteinExistence type="predicted"/>
<dbReference type="InterPro" id="IPR004256">
    <property type="entry name" value="DUF234"/>
</dbReference>
<sequence>MSRFIGREQELAELERRWDSGRAELLVVYGRRRVGKTELLLQFARRGPKHYLYFLATQVTRQEQLRQFSEVLRVSFSDPLLKTLTFTDWDAVFAYLGQQARQERLLVILDEFPYLCEAAPELPSVIQRFWDLEGQHGRLFLVLCGSQLGFMEREVLGERSPLYGRRTGQLRLQPLDYREAGHFFTGYGWRDRLVAYGMLGGMPAYLQRFDPKRSLRENLLQEMLSVQGYLYEEPRFLLRMELRDVRIYASILGAVASGCTRLNEIAQRVGVAAHAVSKYLSVLQELGLVARTIPFMARAPQRSKKGRYHILDPFLRFWYRFVYPHATLIEAGQGEVVYERFIRPQLNTYMGGIFEEVARAYMERYAAAELKVPPVVRTGREWAGDFDLDLMAEHADGSWTIGECKWTQRPVGVEVLRELQSRWKRLAQRQRLPEQVRYFVFSSGGFASGLLQHREEAVRLLDLAGLFGEVRSSA</sequence>
<dbReference type="SUPFAM" id="SSF52980">
    <property type="entry name" value="Restriction endonuclease-like"/>
    <property type="match status" value="1"/>
</dbReference>
<dbReference type="eggNOG" id="COG1672">
    <property type="taxonomic scope" value="Bacteria"/>
</dbReference>
<dbReference type="Gene3D" id="3.40.50.300">
    <property type="entry name" value="P-loop containing nucleotide triphosphate hydrolases"/>
    <property type="match status" value="1"/>
</dbReference>
<feature type="domain" description="DUF234" evidence="2">
    <location>
        <begin position="318"/>
        <end position="408"/>
    </location>
</feature>
<reference evidence="3 4" key="1">
    <citation type="journal article" date="2009" name="Stand. Genomic Sci.">
        <title>Complete genome sequence of Rhodothermus marinus type strain (R-10).</title>
        <authorList>
            <person name="Nolan M."/>
            <person name="Tindall B.J."/>
            <person name="Pomrenke H."/>
            <person name="Lapidus A."/>
            <person name="Copeland A."/>
            <person name="Glavina Del Rio T."/>
            <person name="Lucas S."/>
            <person name="Chen F."/>
            <person name="Tice H."/>
            <person name="Cheng J.F."/>
            <person name="Saunders E."/>
            <person name="Han C."/>
            <person name="Bruce D."/>
            <person name="Goodwin L."/>
            <person name="Chain P."/>
            <person name="Pitluck S."/>
            <person name="Ovchinikova G."/>
            <person name="Pati A."/>
            <person name="Ivanova N."/>
            <person name="Mavromatis K."/>
            <person name="Chen A."/>
            <person name="Palaniappan K."/>
            <person name="Land M."/>
            <person name="Hauser L."/>
            <person name="Chang Y.J."/>
            <person name="Jeffries C.D."/>
            <person name="Brettin T."/>
            <person name="Goker M."/>
            <person name="Bristow J."/>
            <person name="Eisen J.A."/>
            <person name="Markowitz V."/>
            <person name="Hugenholtz P."/>
            <person name="Kyrpides N.C."/>
            <person name="Klenk H.P."/>
            <person name="Detter J.C."/>
        </authorList>
    </citation>
    <scope>NUCLEOTIDE SEQUENCE [LARGE SCALE GENOMIC DNA]</scope>
    <source>
        <strain evidence="4">ATCC 43812 / DSM 4252 / R-10</strain>
        <plasmid evidence="3">pRMAR01</plasmid>
    </source>
</reference>
<dbReference type="InterPro" id="IPR027417">
    <property type="entry name" value="P-loop_NTPase"/>
</dbReference>
<dbReference type="OrthoDB" id="9813134at2"/>
<keyword evidence="3" id="KW-0614">Plasmid</keyword>
<keyword evidence="4" id="KW-1185">Reference proteome</keyword>
<feature type="domain" description="ATPase" evidence="1">
    <location>
        <begin position="4"/>
        <end position="208"/>
    </location>
</feature>
<dbReference type="RefSeq" id="WP_012845298.1">
    <property type="nucleotide sequence ID" value="NC_013502.1"/>
</dbReference>
<dbReference type="Pfam" id="PF01637">
    <property type="entry name" value="ATPase_2"/>
    <property type="match status" value="1"/>
</dbReference>
<evidence type="ECO:0000313" key="4">
    <source>
        <dbReference type="Proteomes" id="UP000002221"/>
    </source>
</evidence>
<geneLocation type="plasmid" evidence="3 4">
    <name>pRMAR01</name>
</geneLocation>
<dbReference type="InterPro" id="IPR011335">
    <property type="entry name" value="Restrct_endonuc-II-like"/>
</dbReference>
<dbReference type="GO" id="GO:0005524">
    <property type="term" value="F:ATP binding"/>
    <property type="evidence" value="ECO:0007669"/>
    <property type="project" value="InterPro"/>
</dbReference>
<dbReference type="SUPFAM" id="SSF52540">
    <property type="entry name" value="P-loop containing nucleoside triphosphate hydrolases"/>
    <property type="match status" value="1"/>
</dbReference>
<protein>
    <submittedName>
        <fullName evidence="3">ATPase</fullName>
    </submittedName>
</protein>
<accession>D0MKM4</accession>
<organism evidence="3 4">
    <name type="scientific">Rhodothermus marinus (strain ATCC 43812 / DSM 4252 / R-10)</name>
    <name type="common">Rhodothermus obamensis</name>
    <dbReference type="NCBI Taxonomy" id="518766"/>
    <lineage>
        <taxon>Bacteria</taxon>
        <taxon>Pseudomonadati</taxon>
        <taxon>Rhodothermota</taxon>
        <taxon>Rhodothermia</taxon>
        <taxon>Rhodothermales</taxon>
        <taxon>Rhodothermaceae</taxon>
        <taxon>Rhodothermus</taxon>
    </lineage>
</organism>
<dbReference type="InterPro" id="IPR036390">
    <property type="entry name" value="WH_DNA-bd_sf"/>
</dbReference>
<dbReference type="SUPFAM" id="SSF46785">
    <property type="entry name" value="Winged helix' DNA-binding domain"/>
    <property type="match status" value="1"/>
</dbReference>
<gene>
    <name evidence="3" type="ordered locus">Rmar_2821</name>
</gene>